<name>T1JMF2_STRMM</name>
<organism evidence="11 12">
    <name type="scientific">Strigamia maritima</name>
    <name type="common">European centipede</name>
    <name type="synonym">Geophilus maritimus</name>
    <dbReference type="NCBI Taxonomy" id="126957"/>
    <lineage>
        <taxon>Eukaryota</taxon>
        <taxon>Metazoa</taxon>
        <taxon>Ecdysozoa</taxon>
        <taxon>Arthropoda</taxon>
        <taxon>Myriapoda</taxon>
        <taxon>Chilopoda</taxon>
        <taxon>Pleurostigmophora</taxon>
        <taxon>Geophilomorpha</taxon>
        <taxon>Linotaeniidae</taxon>
        <taxon>Strigamia</taxon>
    </lineage>
</organism>
<dbReference type="GO" id="GO:0051087">
    <property type="term" value="F:protein-folding chaperone binding"/>
    <property type="evidence" value="ECO:0007669"/>
    <property type="project" value="TreeGrafter"/>
</dbReference>
<evidence type="ECO:0000259" key="8">
    <source>
        <dbReference type="SMART" id="SM01069"/>
    </source>
</evidence>
<comment type="subcellular location">
    <subcellularLocation>
        <location evidence="1">Cytoplasm</location>
    </subcellularLocation>
</comment>
<dbReference type="GO" id="GO:0019901">
    <property type="term" value="F:protein kinase binding"/>
    <property type="evidence" value="ECO:0007669"/>
    <property type="project" value="InterPro"/>
</dbReference>
<dbReference type="PhylomeDB" id="T1JMF2"/>
<dbReference type="Proteomes" id="UP000014500">
    <property type="component" value="Unassembled WGS sequence"/>
</dbReference>
<evidence type="ECO:0000256" key="3">
    <source>
        <dbReference type="ARBA" id="ARBA00020496"/>
    </source>
</evidence>
<dbReference type="eggNOG" id="KOG2260">
    <property type="taxonomic scope" value="Eukaryota"/>
</dbReference>
<dbReference type="EMBL" id="JH432010">
    <property type="status" value="NOT_ANNOTATED_CDS"/>
    <property type="molecule type" value="Genomic_DNA"/>
</dbReference>
<dbReference type="STRING" id="126957.T1JMF2"/>
<dbReference type="GO" id="GO:0031072">
    <property type="term" value="F:heat shock protein binding"/>
    <property type="evidence" value="ECO:0007669"/>
    <property type="project" value="TreeGrafter"/>
</dbReference>
<dbReference type="SMART" id="SM01069">
    <property type="entry name" value="CDC37_C"/>
    <property type="match status" value="1"/>
</dbReference>
<sequence>MAETEKEKEVLVKGKTETQKKIQELSKKLNDDVPDVSKLKIELSDLEKQKQEFLKKEEELSKKEKLAPWNVDTISKEGFTKTVINKGKPRKEEDLTEEERDDKYRQFVKENEKLVKKYGMLQKFDDSKRFLQDNPHLACEDTANFLVVWCVQLAMEEKIELMDHVAHQTICMQYILELAKQLEVDPRSCVSSFFTRIQTAEKSYIDAFQDELSSFKQRVRTRAQVRLEKLMKEAEEEERKERLGPGGLDPVEVFESLPPALQKCFEERDIAMLQEEIAKMPEAEACVIMKRCVDSGLWVPDAKQAEAMAAAAASKEMAEK</sequence>
<dbReference type="InterPro" id="IPR013855">
    <property type="entry name" value="Cdc37_N_dom"/>
</dbReference>
<dbReference type="Pfam" id="PF08565">
    <property type="entry name" value="CDC37_M"/>
    <property type="match status" value="1"/>
</dbReference>
<dbReference type="Gene3D" id="1.20.58.610">
    <property type="entry name" value="Cdc37, Hsp90 binding domain"/>
    <property type="match status" value="1"/>
</dbReference>
<dbReference type="GO" id="GO:0050821">
    <property type="term" value="P:protein stabilization"/>
    <property type="evidence" value="ECO:0007669"/>
    <property type="project" value="TreeGrafter"/>
</dbReference>
<keyword evidence="7" id="KW-0175">Coiled coil</keyword>
<dbReference type="SUPFAM" id="SSF101391">
    <property type="entry name" value="Hsp90 co-chaperone CDC37"/>
    <property type="match status" value="1"/>
</dbReference>
<reference evidence="12" key="1">
    <citation type="submission" date="2011-05" db="EMBL/GenBank/DDBJ databases">
        <authorList>
            <person name="Richards S.R."/>
            <person name="Qu J."/>
            <person name="Jiang H."/>
            <person name="Jhangiani S.N."/>
            <person name="Agravi P."/>
            <person name="Goodspeed R."/>
            <person name="Gross S."/>
            <person name="Mandapat C."/>
            <person name="Jackson L."/>
            <person name="Mathew T."/>
            <person name="Pu L."/>
            <person name="Thornton R."/>
            <person name="Saada N."/>
            <person name="Wilczek-Boney K.B."/>
            <person name="Lee S."/>
            <person name="Kovar C."/>
            <person name="Wu Y."/>
            <person name="Scherer S.E."/>
            <person name="Worley K.C."/>
            <person name="Muzny D.M."/>
            <person name="Gibbs R."/>
        </authorList>
    </citation>
    <scope>NUCLEOTIDE SEQUENCE</scope>
    <source>
        <strain evidence="12">Brora</strain>
    </source>
</reference>
<comment type="similarity">
    <text evidence="2">Belongs to the CDC37 family.</text>
</comment>
<keyword evidence="5" id="KW-0143">Chaperone</keyword>
<dbReference type="EnsemblMetazoa" id="SMAR015032-RA">
    <property type="protein sequence ID" value="SMAR015032-PA"/>
    <property type="gene ID" value="SMAR015032"/>
</dbReference>
<evidence type="ECO:0000313" key="12">
    <source>
        <dbReference type="Proteomes" id="UP000014500"/>
    </source>
</evidence>
<evidence type="ECO:0000256" key="6">
    <source>
        <dbReference type="ARBA" id="ARBA00031396"/>
    </source>
</evidence>
<evidence type="ECO:0000259" key="9">
    <source>
        <dbReference type="SMART" id="SM01070"/>
    </source>
</evidence>
<accession>T1JMF2</accession>
<dbReference type="GO" id="GO:0006457">
    <property type="term" value="P:protein folding"/>
    <property type="evidence" value="ECO:0007669"/>
    <property type="project" value="TreeGrafter"/>
</dbReference>
<evidence type="ECO:0000256" key="5">
    <source>
        <dbReference type="ARBA" id="ARBA00023186"/>
    </source>
</evidence>
<evidence type="ECO:0000256" key="7">
    <source>
        <dbReference type="SAM" id="Coils"/>
    </source>
</evidence>
<proteinExistence type="inferred from homology"/>
<protein>
    <recommendedName>
        <fullName evidence="3">Hsp90 co-chaperone Cdc37</fullName>
    </recommendedName>
    <alternativeName>
        <fullName evidence="6">Hsp90 chaperone protein kinase-targeting subunit</fullName>
    </alternativeName>
</protein>
<dbReference type="InterPro" id="IPR038189">
    <property type="entry name" value="Cdc37_Hsp90-bd_sf"/>
</dbReference>
<feature type="domain" description="Cdc37 N-terminal" evidence="10">
    <location>
        <begin position="1"/>
        <end position="82"/>
    </location>
</feature>
<feature type="coiled-coil region" evidence="7">
    <location>
        <begin position="36"/>
        <end position="66"/>
    </location>
</feature>
<dbReference type="Gene3D" id="6.10.140.250">
    <property type="match status" value="1"/>
</dbReference>
<feature type="domain" description="Cdc37 C-terminal" evidence="8">
    <location>
        <begin position="242"/>
        <end position="319"/>
    </location>
</feature>
<evidence type="ECO:0000313" key="11">
    <source>
        <dbReference type="EnsemblMetazoa" id="SMAR015032-PA"/>
    </source>
</evidence>
<evidence type="ECO:0000256" key="4">
    <source>
        <dbReference type="ARBA" id="ARBA00022490"/>
    </source>
</evidence>
<evidence type="ECO:0000256" key="2">
    <source>
        <dbReference type="ARBA" id="ARBA00006222"/>
    </source>
</evidence>
<dbReference type="SMART" id="SM01071">
    <property type="entry name" value="CDC37_N"/>
    <property type="match status" value="1"/>
</dbReference>
<dbReference type="InterPro" id="IPR013874">
    <property type="entry name" value="Cdc37_Hsp90-bd"/>
</dbReference>
<dbReference type="InterPro" id="IPR013873">
    <property type="entry name" value="Cdc37_C"/>
</dbReference>
<dbReference type="FunFam" id="1.20.58.610:FF:000001">
    <property type="entry name" value="Hsp90 co-chaperone Cdc37-like 1"/>
    <property type="match status" value="1"/>
</dbReference>
<feature type="domain" description="Cdc37 Hsp90 binding" evidence="9">
    <location>
        <begin position="85"/>
        <end position="238"/>
    </location>
</feature>
<reference evidence="11" key="2">
    <citation type="submission" date="2015-02" db="UniProtKB">
        <authorList>
            <consortium name="EnsemblMetazoa"/>
        </authorList>
    </citation>
    <scope>IDENTIFICATION</scope>
</reference>
<dbReference type="OMA" id="DYNDSKE"/>
<dbReference type="GO" id="GO:0051082">
    <property type="term" value="F:unfolded protein binding"/>
    <property type="evidence" value="ECO:0007669"/>
    <property type="project" value="TreeGrafter"/>
</dbReference>
<keyword evidence="12" id="KW-1185">Reference proteome</keyword>
<dbReference type="SMART" id="SM01070">
    <property type="entry name" value="CDC37_M"/>
    <property type="match status" value="1"/>
</dbReference>
<evidence type="ECO:0000259" key="10">
    <source>
        <dbReference type="SMART" id="SM01071"/>
    </source>
</evidence>
<keyword evidence="4" id="KW-0963">Cytoplasm</keyword>
<dbReference type="PANTHER" id="PTHR12800:SF4">
    <property type="entry name" value="HSP90 CO-CHAPERONE CDC37"/>
    <property type="match status" value="1"/>
</dbReference>
<dbReference type="AlphaFoldDB" id="T1JMF2"/>
<dbReference type="GO" id="GO:0005737">
    <property type="term" value="C:cytoplasm"/>
    <property type="evidence" value="ECO:0007669"/>
    <property type="project" value="UniProtKB-SubCell"/>
</dbReference>
<dbReference type="Pfam" id="PF08564">
    <property type="entry name" value="CDC37_C"/>
    <property type="match status" value="1"/>
</dbReference>
<dbReference type="PANTHER" id="PTHR12800">
    <property type="entry name" value="CDC37-RELATED"/>
    <property type="match status" value="1"/>
</dbReference>
<dbReference type="InterPro" id="IPR004918">
    <property type="entry name" value="Cdc37"/>
</dbReference>
<evidence type="ECO:0000256" key="1">
    <source>
        <dbReference type="ARBA" id="ARBA00004496"/>
    </source>
</evidence>
<dbReference type="HOGENOM" id="CLU_046495_0_0_1"/>